<keyword evidence="3" id="KW-1185">Reference proteome</keyword>
<feature type="chain" id="PRO_5046526057" evidence="1">
    <location>
        <begin position="32"/>
        <end position="171"/>
    </location>
</feature>
<accession>A0ABY6GQY4</accession>
<organism evidence="2 3">
    <name type="scientific">Endozoicomonas euniceicola</name>
    <dbReference type="NCBI Taxonomy" id="1234143"/>
    <lineage>
        <taxon>Bacteria</taxon>
        <taxon>Pseudomonadati</taxon>
        <taxon>Pseudomonadota</taxon>
        <taxon>Gammaproteobacteria</taxon>
        <taxon>Oceanospirillales</taxon>
        <taxon>Endozoicomonadaceae</taxon>
        <taxon>Endozoicomonas</taxon>
    </lineage>
</organism>
<evidence type="ECO:0000313" key="3">
    <source>
        <dbReference type="Proteomes" id="UP001163255"/>
    </source>
</evidence>
<evidence type="ECO:0000313" key="2">
    <source>
        <dbReference type="EMBL" id="UYM15160.1"/>
    </source>
</evidence>
<dbReference type="Proteomes" id="UP001163255">
    <property type="component" value="Chromosome"/>
</dbReference>
<reference evidence="2" key="1">
    <citation type="submission" date="2022-10" db="EMBL/GenBank/DDBJ databases">
        <title>Completed Genome Sequence of two octocoral isolated bacterium, Endozoicomonas euniceicola EF212T and Endozoicomonas gorgoniicola PS125T.</title>
        <authorList>
            <person name="Chiou Y.-J."/>
            <person name="Chen Y.-H."/>
        </authorList>
    </citation>
    <scope>NUCLEOTIDE SEQUENCE</scope>
    <source>
        <strain evidence="2">EF212</strain>
    </source>
</reference>
<name>A0ABY6GQY4_9GAMM</name>
<feature type="signal peptide" evidence="1">
    <location>
        <begin position="1"/>
        <end position="31"/>
    </location>
</feature>
<sequence length="171" mass="18868">MHHIRSVKKMVKQFTVVFFALSALVSQSVPAAAVVAVKPAFSPEGCYARSDVIEDLVNGESDRKVSYISIKKEKNSYFFRGFLWGTNWHICDISGEGEGGLPLTQEKGALVYSEAYPKEGISCRLEIVLKNGSVQLRDTNNQCKNKVFACGVRTSIDGTTLPKVQDETLCQ</sequence>
<dbReference type="EMBL" id="CP103300">
    <property type="protein sequence ID" value="UYM15160.1"/>
    <property type="molecule type" value="Genomic_DNA"/>
</dbReference>
<keyword evidence="1" id="KW-0732">Signal</keyword>
<dbReference type="RefSeq" id="WP_262597035.1">
    <property type="nucleotide sequence ID" value="NZ_CP103300.1"/>
</dbReference>
<gene>
    <name evidence="2" type="ORF">NX720_20190</name>
</gene>
<protein>
    <submittedName>
        <fullName evidence="2">Uncharacterized protein</fullName>
    </submittedName>
</protein>
<evidence type="ECO:0000256" key="1">
    <source>
        <dbReference type="SAM" id="SignalP"/>
    </source>
</evidence>
<proteinExistence type="predicted"/>